<dbReference type="PATRIC" id="fig|931089.4.peg.2440"/>
<keyword evidence="4" id="KW-1185">Reference proteome</keyword>
<evidence type="ECO:0000313" key="3">
    <source>
        <dbReference type="EMBL" id="ALC06770.1"/>
    </source>
</evidence>
<keyword evidence="2" id="KW-0812">Transmembrane</keyword>
<dbReference type="STRING" id="931089.CDES_12100"/>
<evidence type="ECO:0000256" key="1">
    <source>
        <dbReference type="SAM" id="MobiDB-lite"/>
    </source>
</evidence>
<gene>
    <name evidence="3" type="ORF">CDES_12100</name>
</gene>
<evidence type="ECO:0000256" key="2">
    <source>
        <dbReference type="SAM" id="Phobius"/>
    </source>
</evidence>
<dbReference type="EMBL" id="CP009220">
    <property type="protein sequence ID" value="ALC06770.1"/>
    <property type="molecule type" value="Genomic_DNA"/>
</dbReference>
<keyword evidence="2" id="KW-0472">Membrane</keyword>
<protein>
    <submittedName>
        <fullName evidence="3">Uncharacterized protein</fullName>
    </submittedName>
</protein>
<feature type="region of interest" description="Disordered" evidence="1">
    <location>
        <begin position="40"/>
        <end position="100"/>
    </location>
</feature>
<evidence type="ECO:0000313" key="4">
    <source>
        <dbReference type="Proteomes" id="UP000068067"/>
    </source>
</evidence>
<keyword evidence="2" id="KW-1133">Transmembrane helix</keyword>
<sequence>MGTPRHDEIIYKRRRMAALIILLVVIALIIWAVVALRGGSSENEDPQATNAAATTSVTTSVSSSSSAPSSTETSSSETTSAAETTTGEPTSTTTATAAEPKNSCELNDLVISASTSQPTFGENAQPELFMTVHNPTAVDCEINLEENVLRFEVYNLATNARIWSDVDCNPAVEDGTSVFPAGEDRYFQATWSRTNSAPNQCNNRTPVPTGAYFLHTVIGNNPSPAITFNLQ</sequence>
<dbReference type="Proteomes" id="UP000068067">
    <property type="component" value="Chromosome"/>
</dbReference>
<proteinExistence type="predicted"/>
<organism evidence="3 4">
    <name type="scientific">Corynebacterium deserti GIMN1.010</name>
    <dbReference type="NCBI Taxonomy" id="931089"/>
    <lineage>
        <taxon>Bacteria</taxon>
        <taxon>Bacillati</taxon>
        <taxon>Actinomycetota</taxon>
        <taxon>Actinomycetes</taxon>
        <taxon>Mycobacteriales</taxon>
        <taxon>Corynebacteriaceae</taxon>
        <taxon>Corynebacterium</taxon>
    </lineage>
</organism>
<dbReference type="KEGG" id="cdx:CDES_12100"/>
<dbReference type="AlphaFoldDB" id="A0A0M4CZQ2"/>
<name>A0A0M4CZQ2_9CORY</name>
<feature type="transmembrane region" description="Helical" evidence="2">
    <location>
        <begin position="16"/>
        <end position="36"/>
    </location>
</feature>
<accession>A0A0M4CZQ2</accession>
<feature type="compositionally biased region" description="Low complexity" evidence="1">
    <location>
        <begin position="48"/>
        <end position="99"/>
    </location>
</feature>
<reference evidence="3 4" key="1">
    <citation type="submission" date="2014-08" db="EMBL/GenBank/DDBJ databases">
        <title>Complete genome sequence of Corynebacterium deserti GIMN1.010 (=DSM 45689), isolated from desert sand in western China.</title>
        <authorList>
            <person name="Ruckert C."/>
            <person name="Albersmeier A."/>
            <person name="Kalinowski J."/>
        </authorList>
    </citation>
    <scope>NUCLEOTIDE SEQUENCE [LARGE SCALE GENOMIC DNA]</scope>
    <source>
        <strain evidence="3 4">GIMN1.010</strain>
    </source>
</reference>